<dbReference type="NCBIfam" id="NF003338">
    <property type="entry name" value="PRK04350.1"/>
    <property type="match status" value="1"/>
</dbReference>
<dbReference type="InterPro" id="IPR036320">
    <property type="entry name" value="Glycosyl_Trfase_fam3_N_dom_sf"/>
</dbReference>
<dbReference type="Pfam" id="PF00591">
    <property type="entry name" value="Glycos_transf_3"/>
    <property type="match status" value="1"/>
</dbReference>
<dbReference type="InterPro" id="IPR013466">
    <property type="entry name" value="Thymidine/AMP_Pase"/>
</dbReference>
<name>A0ABV6I2M0_9RHOB</name>
<dbReference type="InterPro" id="IPR000312">
    <property type="entry name" value="Glycosyl_Trfase_fam3"/>
</dbReference>
<proteinExistence type="inferred from homology"/>
<reference evidence="6 7" key="1">
    <citation type="submission" date="2024-09" db="EMBL/GenBank/DDBJ databases">
        <authorList>
            <person name="Sun Q."/>
            <person name="Mori K."/>
        </authorList>
    </citation>
    <scope>NUCLEOTIDE SEQUENCE [LARGE SCALE GENOMIC DNA]</scope>
    <source>
        <strain evidence="6 7">KCTC 22789</strain>
    </source>
</reference>
<protein>
    <recommendedName>
        <fullName evidence="4">Putative thymidine phosphorylase</fullName>
        <ecNumber evidence="4">2.4.2.4</ecNumber>
    </recommendedName>
    <alternativeName>
        <fullName evidence="4">TdRPase</fullName>
    </alternativeName>
</protein>
<dbReference type="InterPro" id="IPR036566">
    <property type="entry name" value="PYNP-like_C_sf"/>
</dbReference>
<dbReference type="InterPro" id="IPR000053">
    <property type="entry name" value="Thymidine/pyrmidine_PPase"/>
</dbReference>
<dbReference type="Gene3D" id="1.20.970.50">
    <property type="match status" value="1"/>
</dbReference>
<keyword evidence="1 4" id="KW-0328">Glycosyltransferase</keyword>
<dbReference type="RefSeq" id="WP_377697208.1">
    <property type="nucleotide sequence ID" value="NZ_JBHLWE010000005.1"/>
</dbReference>
<dbReference type="EMBL" id="JBHLWE010000005">
    <property type="protein sequence ID" value="MFC0339538.1"/>
    <property type="molecule type" value="Genomic_DNA"/>
</dbReference>
<comment type="similarity">
    <text evidence="4">Belongs to the thymidine/pyrimidine-nucleoside phosphorylase family. Type 2 subfamily.</text>
</comment>
<dbReference type="SUPFAM" id="SSF52418">
    <property type="entry name" value="Nucleoside phosphorylase/phosphoribosyltransferase catalytic domain"/>
    <property type="match status" value="1"/>
</dbReference>
<dbReference type="SMART" id="SM00941">
    <property type="entry name" value="PYNP_C"/>
    <property type="match status" value="1"/>
</dbReference>
<dbReference type="Pfam" id="PF02885">
    <property type="entry name" value="Glycos_trans_3N"/>
    <property type="match status" value="1"/>
</dbReference>
<evidence type="ECO:0000259" key="5">
    <source>
        <dbReference type="SMART" id="SM00941"/>
    </source>
</evidence>
<dbReference type="EC" id="2.4.2.4" evidence="4"/>
<dbReference type="InterPro" id="IPR017459">
    <property type="entry name" value="Glycosyl_Trfase_fam3_N_dom"/>
</dbReference>
<evidence type="ECO:0000256" key="3">
    <source>
        <dbReference type="ARBA" id="ARBA00048550"/>
    </source>
</evidence>
<dbReference type="PANTHER" id="PTHR10515:SF0">
    <property type="entry name" value="THYMIDINE PHOSPHORYLASE"/>
    <property type="match status" value="1"/>
</dbReference>
<evidence type="ECO:0000313" key="6">
    <source>
        <dbReference type="EMBL" id="MFC0339538.1"/>
    </source>
</evidence>
<dbReference type="InterPro" id="IPR035902">
    <property type="entry name" value="Nuc_phospho_transferase"/>
</dbReference>
<evidence type="ECO:0000256" key="1">
    <source>
        <dbReference type="ARBA" id="ARBA00022676"/>
    </source>
</evidence>
<organism evidence="6 7">
    <name type="scientific">Paracoccus niistensis</name>
    <dbReference type="NCBI Taxonomy" id="632935"/>
    <lineage>
        <taxon>Bacteria</taxon>
        <taxon>Pseudomonadati</taxon>
        <taxon>Pseudomonadota</taxon>
        <taxon>Alphaproteobacteria</taxon>
        <taxon>Rhodobacterales</taxon>
        <taxon>Paracoccaceae</taxon>
        <taxon>Paracoccus</taxon>
    </lineage>
</organism>
<dbReference type="InterPro" id="IPR013102">
    <property type="entry name" value="PYNP_C"/>
</dbReference>
<dbReference type="SUPFAM" id="SSF54680">
    <property type="entry name" value="Pyrimidine nucleoside phosphorylase C-terminal domain"/>
    <property type="match status" value="1"/>
</dbReference>
<keyword evidence="2 4" id="KW-0808">Transferase</keyword>
<dbReference type="Gene3D" id="3.90.1170.30">
    <property type="entry name" value="Pyrimidine nucleoside phosphorylase-like, C-terminal domain"/>
    <property type="match status" value="1"/>
</dbReference>
<evidence type="ECO:0000313" key="7">
    <source>
        <dbReference type="Proteomes" id="UP001589799"/>
    </source>
</evidence>
<dbReference type="Gene3D" id="3.40.1030.10">
    <property type="entry name" value="Nucleoside phosphorylase/phosphoribosyltransferase catalytic domain"/>
    <property type="match status" value="1"/>
</dbReference>
<gene>
    <name evidence="6" type="ORF">ACFFII_02010</name>
</gene>
<evidence type="ECO:0000256" key="4">
    <source>
        <dbReference type="HAMAP-Rule" id="MF_00703"/>
    </source>
</evidence>
<dbReference type="PANTHER" id="PTHR10515">
    <property type="entry name" value="THYMIDINE PHOSPHORYLASE"/>
    <property type="match status" value="1"/>
</dbReference>
<dbReference type="SUPFAM" id="SSF47648">
    <property type="entry name" value="Nucleoside phosphorylase/phosphoribosyltransferase N-terminal domain"/>
    <property type="match status" value="1"/>
</dbReference>
<dbReference type="Pfam" id="PF07831">
    <property type="entry name" value="PYNP_C"/>
    <property type="match status" value="1"/>
</dbReference>
<dbReference type="NCBIfam" id="TIGR02645">
    <property type="entry name" value="ARCH_P_rylase"/>
    <property type="match status" value="1"/>
</dbReference>
<keyword evidence="7" id="KW-1185">Reference proteome</keyword>
<evidence type="ECO:0000256" key="2">
    <source>
        <dbReference type="ARBA" id="ARBA00022679"/>
    </source>
</evidence>
<dbReference type="HAMAP" id="MF_00703">
    <property type="entry name" value="Thymid_phosp_2"/>
    <property type="match status" value="1"/>
</dbReference>
<dbReference type="InterPro" id="IPR017872">
    <property type="entry name" value="Pyrmidine_PPase_CS"/>
</dbReference>
<feature type="domain" description="Pyrimidine nucleoside phosphorylase C-terminal" evidence="5">
    <location>
        <begin position="438"/>
        <end position="505"/>
    </location>
</feature>
<dbReference type="InterPro" id="IPR028579">
    <property type="entry name" value="Thym_Pase_Put"/>
</dbReference>
<accession>A0ABV6I2M0</accession>
<dbReference type="PROSITE" id="PS00647">
    <property type="entry name" value="THYMID_PHOSPHORYLASE"/>
    <property type="match status" value="1"/>
</dbReference>
<comment type="catalytic activity">
    <reaction evidence="3 4">
        <text>thymidine + phosphate = 2-deoxy-alpha-D-ribose 1-phosphate + thymine</text>
        <dbReference type="Rhea" id="RHEA:16037"/>
        <dbReference type="ChEBI" id="CHEBI:17748"/>
        <dbReference type="ChEBI" id="CHEBI:17821"/>
        <dbReference type="ChEBI" id="CHEBI:43474"/>
        <dbReference type="ChEBI" id="CHEBI:57259"/>
        <dbReference type="EC" id="2.4.2.4"/>
    </reaction>
</comment>
<comment type="caution">
    <text evidence="6">The sequence shown here is derived from an EMBL/GenBank/DDBJ whole genome shotgun (WGS) entry which is preliminary data.</text>
</comment>
<sequence>MTTLHSPPGPEQATLRVRRLRLHTQHQPVVIMRTDCHVCRAEGLSARSQVLVSGGGRELQATLFQVEGNGQLALDEVGLSETAWEMLGIAEGAEVRVTHAPALESLASVRRRIYGNRLDAAAFTGIVQDVVAGRYTDVQLAAFLTASAALPLDENETAYLTGAMIGVGDRLQWDASVVVDKHCVGGLPGNRTTPIVVAIIAANGLVMPKTSSRAITSPAGTADTMETLAPVDLDIAAMRRVVEAEGGCIVWGGAVHLSPADDIFVRVERELDVDTEGQLIASVLSKKIAAGATHVVIDIPVGPSAKVRSEGAAFHLSTRIMAIASRFGVSAKCLQTDGSQPVGRGIGPALEAFDVLAVLQNAPGAPDDLRLRAAILAGAALEIGGKAETGKGLALALETLADGRAWKKFEAICEAQGGMRIPPRAVHVHPLEAPHAGRVVQINNRKLSRLAKLAGAPEAKAAGIHMKVGLGDQVDSGQPLLHLHAETPGELAYAIDYAAEAAHMIGIEE</sequence>
<dbReference type="Proteomes" id="UP001589799">
    <property type="component" value="Unassembled WGS sequence"/>
</dbReference>